<dbReference type="Pfam" id="PF05636">
    <property type="entry name" value="HIGH_NTase1"/>
    <property type="match status" value="1"/>
</dbReference>
<keyword evidence="4" id="KW-1185">Reference proteome</keyword>
<evidence type="ECO:0000313" key="4">
    <source>
        <dbReference type="Proteomes" id="UP000064844"/>
    </source>
</evidence>
<dbReference type="GO" id="GO:0005737">
    <property type="term" value="C:cytoplasm"/>
    <property type="evidence" value="ECO:0007669"/>
    <property type="project" value="UniProtKB-SubCell"/>
</dbReference>
<comment type="caution">
    <text evidence="2">Lacks conserved residue(s) required for the propagation of feature annotation.</text>
</comment>
<name>A0A0S2W270_9FIRM</name>
<dbReference type="eggNOG" id="COG1323">
    <property type="taxonomic scope" value="Bacteria"/>
</dbReference>
<feature type="binding site" evidence="2">
    <location>
        <position position="183"/>
    </location>
    <ligand>
        <name>ATP</name>
        <dbReference type="ChEBI" id="CHEBI:30616"/>
    </ligand>
</feature>
<reference evidence="3 4" key="1">
    <citation type="journal article" date="2015" name="Nat. Commun.">
        <title>Production of butyrate from lysine and the Amadori product fructoselysine by a human gut commensal.</title>
        <authorList>
            <person name="Bui T.P."/>
            <person name="Ritari J."/>
            <person name="Boeren S."/>
            <person name="de Waard P."/>
            <person name="Plugge C.M."/>
            <person name="de Vos W.M."/>
        </authorList>
    </citation>
    <scope>NUCLEOTIDE SEQUENCE [LARGE SCALE GENOMIC DNA]</scope>
    <source>
        <strain evidence="3 4">AF211</strain>
    </source>
</reference>
<dbReference type="STRING" id="1297617.IB211_01053"/>
<reference evidence="4" key="2">
    <citation type="submission" date="2015-04" db="EMBL/GenBank/DDBJ databases">
        <title>A butyrogenic pathway from the amino acid lysine in a human gut commensal.</title>
        <authorList>
            <person name="de Vos W.M."/>
            <person name="Bui N.T.P."/>
            <person name="Plugge C.M."/>
            <person name="Ritari J."/>
        </authorList>
    </citation>
    <scope>NUCLEOTIDE SEQUENCE [LARGE SCALE GENOMIC DNA]</scope>
    <source>
        <strain evidence="4">AF211</strain>
    </source>
</reference>
<dbReference type="Gene3D" id="3.40.50.620">
    <property type="entry name" value="HUPs"/>
    <property type="match status" value="1"/>
</dbReference>
<evidence type="ECO:0000256" key="2">
    <source>
        <dbReference type="HAMAP-Rule" id="MF_01539"/>
    </source>
</evidence>
<protein>
    <recommendedName>
        <fullName evidence="2">tRNA(Met) cytidine acetate ligase</fullName>
        <ecNumber evidence="2">6.3.4.-</ecNumber>
    </recommendedName>
</protein>
<dbReference type="HAMAP" id="MF_01539">
    <property type="entry name" value="TmcAL"/>
    <property type="match status" value="1"/>
</dbReference>
<proteinExistence type="inferred from homology"/>
<dbReference type="EMBL" id="CP011307">
    <property type="protein sequence ID" value="ALP93446.1"/>
    <property type="molecule type" value="Genomic_DNA"/>
</dbReference>
<dbReference type="KEGG" id="ibu:IB211_01053"/>
<dbReference type="GO" id="GO:0006400">
    <property type="term" value="P:tRNA modification"/>
    <property type="evidence" value="ECO:0007669"/>
    <property type="project" value="UniProtKB-UniRule"/>
</dbReference>
<dbReference type="GO" id="GO:0005524">
    <property type="term" value="F:ATP binding"/>
    <property type="evidence" value="ECO:0007669"/>
    <property type="project" value="UniProtKB-KW"/>
</dbReference>
<comment type="catalytic activity">
    <reaction evidence="2">
        <text>cytidine(34) in elongator tRNA(Met) + acetate + ATP = N(4)-acetylcytidine(34) in elongator tRNA(Met) + AMP + diphosphate</text>
        <dbReference type="Rhea" id="RHEA:58144"/>
        <dbReference type="Rhea" id="RHEA-COMP:10693"/>
        <dbReference type="Rhea" id="RHEA-COMP:10694"/>
        <dbReference type="ChEBI" id="CHEBI:30089"/>
        <dbReference type="ChEBI" id="CHEBI:30616"/>
        <dbReference type="ChEBI" id="CHEBI:33019"/>
        <dbReference type="ChEBI" id="CHEBI:74900"/>
        <dbReference type="ChEBI" id="CHEBI:82748"/>
        <dbReference type="ChEBI" id="CHEBI:456215"/>
    </reaction>
</comment>
<dbReference type="EC" id="6.3.4.-" evidence="2"/>
<dbReference type="GO" id="GO:0016879">
    <property type="term" value="F:ligase activity, forming carbon-nitrogen bonds"/>
    <property type="evidence" value="ECO:0007669"/>
    <property type="project" value="UniProtKB-UniRule"/>
</dbReference>
<organism evidence="3 4">
    <name type="scientific">Intestinimonas butyriciproducens</name>
    <dbReference type="NCBI Taxonomy" id="1297617"/>
    <lineage>
        <taxon>Bacteria</taxon>
        <taxon>Bacillati</taxon>
        <taxon>Bacillota</taxon>
        <taxon>Clostridia</taxon>
        <taxon>Eubacteriales</taxon>
        <taxon>Intestinimonas</taxon>
    </lineage>
</organism>
<keyword evidence="2" id="KW-0067">ATP-binding</keyword>
<dbReference type="InterPro" id="IPR008513">
    <property type="entry name" value="tRNA(Met)_cyd_acetate_ligase"/>
</dbReference>
<evidence type="ECO:0000313" key="3">
    <source>
        <dbReference type="EMBL" id="ALP93446.1"/>
    </source>
</evidence>
<dbReference type="AlphaFoldDB" id="A0A0S2W270"/>
<comment type="similarity">
    <text evidence="2">Belongs to the TmcAL family.</text>
</comment>
<feature type="binding site" evidence="2">
    <location>
        <begin position="7"/>
        <end position="20"/>
    </location>
    <ligand>
        <name>ATP</name>
        <dbReference type="ChEBI" id="CHEBI:30616"/>
    </ligand>
</feature>
<keyword evidence="2" id="KW-0547">Nucleotide-binding</keyword>
<feature type="binding site" evidence="2">
    <location>
        <position position="161"/>
    </location>
    <ligand>
        <name>ATP</name>
        <dbReference type="ChEBI" id="CHEBI:30616"/>
    </ligand>
</feature>
<comment type="subcellular location">
    <subcellularLocation>
        <location evidence="2">Cytoplasm</location>
    </subcellularLocation>
</comment>
<keyword evidence="1 2" id="KW-0819">tRNA processing</keyword>
<comment type="function">
    <text evidence="2">Catalyzes the formation of N(4)-acetylcytidine (ac(4)C) at the wobble position of elongator tRNA(Met), using acetate and ATP as substrates. First activates an acetate ion to form acetyladenylate (Ac-AMP) and then transfers the acetyl group to tRNA to form ac(4)C34.</text>
</comment>
<gene>
    <name evidence="2" type="primary">tmcAL</name>
    <name evidence="3" type="ORF">IB211_01053</name>
</gene>
<keyword evidence="2" id="KW-0820">tRNA-binding</keyword>
<dbReference type="RefSeq" id="WP_033119263.1">
    <property type="nucleotide sequence ID" value="NZ_CP011307.1"/>
</dbReference>
<keyword evidence="2" id="KW-0436">Ligase</keyword>
<keyword evidence="2" id="KW-0694">RNA-binding</keyword>
<dbReference type="PANTHER" id="PTHR37825:SF1">
    <property type="entry name" value="TRNA(MET) CYTIDINE ACETATE LIGASE"/>
    <property type="match status" value="1"/>
</dbReference>
<evidence type="ECO:0000256" key="1">
    <source>
        <dbReference type="ARBA" id="ARBA00022694"/>
    </source>
</evidence>
<accession>A0A0S2W270</accession>
<sequence length="388" mass="42476">MNIVGIIAEYNPFHLGHARQIAETRRALGDCAVVCAMSGHWVQRGECALTDKWTRAGMALRGGADLVLELPTPWATSSAESFARGGVGILAAAGVVDTLSFGSEGGDTAPLYRAAACLDSEEYRTALRRFLDKGLPFAACRQAAVEELLGREAALCLSRPNDNLAVEYLRALPERMGALAVRRVGAEHDGAPVGGYASASAIRGWLRCGKIQRAEAYLPEPWQGDVASMEWCERAVLSRLRTMCPEEAERLPDSGEGVAARLISAGRAARSLEELYALAKTKRYAHARIRRLALWAYLGLAAEDRPERAPYLRVLGFNERGRAVLREMEGRAQAPILTKPAHARDLEPAARRLFELEARCTDLYGLCFAEPWPCGREWTTNPVRCEAQ</sequence>
<dbReference type="GO" id="GO:0000049">
    <property type="term" value="F:tRNA binding"/>
    <property type="evidence" value="ECO:0007669"/>
    <property type="project" value="UniProtKB-KW"/>
</dbReference>
<keyword evidence="2" id="KW-0963">Cytoplasm</keyword>
<dbReference type="InterPro" id="IPR014729">
    <property type="entry name" value="Rossmann-like_a/b/a_fold"/>
</dbReference>
<dbReference type="Proteomes" id="UP000064844">
    <property type="component" value="Chromosome"/>
</dbReference>
<feature type="binding site" evidence="2">
    <location>
        <position position="102"/>
    </location>
    <ligand>
        <name>ATP</name>
        <dbReference type="ChEBI" id="CHEBI:30616"/>
    </ligand>
</feature>
<dbReference type="PANTHER" id="PTHR37825">
    <property type="entry name" value="TRNA(MET) CYTIDINE ACETATE LIGASE"/>
    <property type="match status" value="1"/>
</dbReference>
<dbReference type="SUPFAM" id="SSF52374">
    <property type="entry name" value="Nucleotidylyl transferase"/>
    <property type="match status" value="1"/>
</dbReference>
<dbReference type="PATRIC" id="fig|1297617.4.peg.1072"/>